<gene>
    <name evidence="2" type="ORF">POCTA_138.1.T0630197</name>
</gene>
<accession>A0A8S1VEC7</accession>
<sequence>MENPSEFILGENLLKSPPNFEMAKNHNRAQIIHNGIINNLDRCLCCSLPIQTTKYSILTDINVFSEYGTSYKYLKLLKTYFILLSIFFIIAGLYNLIQNTKGDLCIKSQSCKMNLNNQSSLLNRLDPEHYQDDVLDVLYAIAIIAQLVFVRYLTYQTNDYYNVDHDYDSEKTIKSCSFQISSINLKWKKNDILNYFRNGMLDEIPVQYNIIDCCLIYDINYLENELKLQVINVQQTENNGRSLKDIIRKTVNQFYVMNNSNKYLKFTGSVYITLSDEQEAKNFKKCFKRNFSLKECPRPSDVIWKKKISNGNPNLQLIKTAIACCGWLPNIAIEVAKNDYILSNPGKSQDQLQINTLLSLATALILFLSTKICIYTIENYVHQSSHDSKRQFWKQYLQLNEFLICIMFYLYPPIFVAVYSGEGSRQEKLWRAGGLSEDIILIILVNGVVQILFTIMDIRQAWKLIQFIYYKYFNQESNLTQFEANKLLSKKFNFHQKRVDLTILVFQCSYYGYLYPICYPITLISILIIYWLNKYQFINYGTNEQVQFKYRLPKLLIMMLVLSQLGSTQIIKVTFLGYTSGWTFSYIFYAQCIILMYIFLKQPEWLFKKRTSTIKTNLDLQGSLQNNQLYYKYNPVVNENYQSILFSENQQSSLLITQLLLAKQSRQQKYYNALQIKLLREIEQIQKKDMPRNQIRPNLEDVN</sequence>
<name>A0A8S1VEC7_PAROT</name>
<keyword evidence="1" id="KW-1133">Transmembrane helix</keyword>
<organism evidence="2 3">
    <name type="scientific">Paramecium octaurelia</name>
    <dbReference type="NCBI Taxonomy" id="43137"/>
    <lineage>
        <taxon>Eukaryota</taxon>
        <taxon>Sar</taxon>
        <taxon>Alveolata</taxon>
        <taxon>Ciliophora</taxon>
        <taxon>Intramacronucleata</taxon>
        <taxon>Oligohymenophorea</taxon>
        <taxon>Peniculida</taxon>
        <taxon>Parameciidae</taxon>
        <taxon>Paramecium</taxon>
    </lineage>
</organism>
<evidence type="ECO:0000313" key="2">
    <source>
        <dbReference type="EMBL" id="CAD8174249.1"/>
    </source>
</evidence>
<dbReference type="AlphaFoldDB" id="A0A8S1VEC7"/>
<keyword evidence="1" id="KW-0472">Membrane</keyword>
<feature type="transmembrane region" description="Helical" evidence="1">
    <location>
        <begin position="397"/>
        <end position="419"/>
    </location>
</feature>
<feature type="transmembrane region" description="Helical" evidence="1">
    <location>
        <begin position="137"/>
        <end position="154"/>
    </location>
</feature>
<comment type="caution">
    <text evidence="2">The sequence shown here is derived from an EMBL/GenBank/DDBJ whole genome shotgun (WGS) entry which is preliminary data.</text>
</comment>
<dbReference type="EMBL" id="CAJJDP010000062">
    <property type="protein sequence ID" value="CAD8174249.1"/>
    <property type="molecule type" value="Genomic_DNA"/>
</dbReference>
<keyword evidence="1" id="KW-0812">Transmembrane</keyword>
<evidence type="ECO:0000313" key="3">
    <source>
        <dbReference type="Proteomes" id="UP000683925"/>
    </source>
</evidence>
<dbReference type="Proteomes" id="UP000683925">
    <property type="component" value="Unassembled WGS sequence"/>
</dbReference>
<feature type="transmembrane region" description="Helical" evidence="1">
    <location>
        <begin position="80"/>
        <end position="97"/>
    </location>
</feature>
<feature type="transmembrane region" description="Helical" evidence="1">
    <location>
        <begin position="439"/>
        <end position="456"/>
    </location>
</feature>
<keyword evidence="3" id="KW-1185">Reference proteome</keyword>
<proteinExistence type="predicted"/>
<feature type="transmembrane region" description="Helical" evidence="1">
    <location>
        <begin position="513"/>
        <end position="532"/>
    </location>
</feature>
<dbReference type="OrthoDB" id="308632at2759"/>
<feature type="transmembrane region" description="Helical" evidence="1">
    <location>
        <begin position="552"/>
        <end position="571"/>
    </location>
</feature>
<evidence type="ECO:0008006" key="4">
    <source>
        <dbReference type="Google" id="ProtNLM"/>
    </source>
</evidence>
<feature type="transmembrane region" description="Helical" evidence="1">
    <location>
        <begin position="357"/>
        <end position="377"/>
    </location>
</feature>
<dbReference type="OMA" id="CGWLPNI"/>
<reference evidence="2" key="1">
    <citation type="submission" date="2021-01" db="EMBL/GenBank/DDBJ databases">
        <authorList>
            <consortium name="Genoscope - CEA"/>
            <person name="William W."/>
        </authorList>
    </citation>
    <scope>NUCLEOTIDE SEQUENCE</scope>
</reference>
<feature type="transmembrane region" description="Helical" evidence="1">
    <location>
        <begin position="583"/>
        <end position="600"/>
    </location>
</feature>
<protein>
    <recommendedName>
        <fullName evidence="4">CSC1/OSCA1-like cytosolic domain-containing protein</fullName>
    </recommendedName>
</protein>
<evidence type="ECO:0000256" key="1">
    <source>
        <dbReference type="SAM" id="Phobius"/>
    </source>
</evidence>